<dbReference type="STRING" id="117157.SAMN04489717_4792"/>
<reference evidence="2 3" key="1">
    <citation type="submission" date="2016-10" db="EMBL/GenBank/DDBJ databases">
        <authorList>
            <person name="de Groot N.N."/>
        </authorList>
    </citation>
    <scope>NUCLEOTIDE SEQUENCE [LARGE SCALE GENOMIC DNA]</scope>
    <source>
        <strain evidence="2 3">DSM 22024</strain>
    </source>
</reference>
<gene>
    <name evidence="2" type="ORF">SAMN04489717_4792</name>
</gene>
<dbReference type="RefSeq" id="WP_157728774.1">
    <property type="nucleotide sequence ID" value="NZ_LT629732.1"/>
</dbReference>
<name>A0A1H1X2W0_9ACTN</name>
<sequence length="49" mass="5375">MEYVYFAFAGLLVGGMIASRQQKRSIWLTVALGVLAGVFLWAGLRESTP</sequence>
<keyword evidence="3" id="KW-1185">Reference proteome</keyword>
<feature type="transmembrane region" description="Helical" evidence="1">
    <location>
        <begin position="26"/>
        <end position="44"/>
    </location>
</feature>
<dbReference type="AlphaFoldDB" id="A0A1H1X2W0"/>
<evidence type="ECO:0000313" key="2">
    <source>
        <dbReference type="EMBL" id="SDT03685.1"/>
    </source>
</evidence>
<dbReference type="EMBL" id="LT629732">
    <property type="protein sequence ID" value="SDT03685.1"/>
    <property type="molecule type" value="Genomic_DNA"/>
</dbReference>
<evidence type="ECO:0000256" key="1">
    <source>
        <dbReference type="SAM" id="Phobius"/>
    </source>
</evidence>
<keyword evidence="1" id="KW-0812">Transmembrane</keyword>
<evidence type="ECO:0000313" key="3">
    <source>
        <dbReference type="Proteomes" id="UP000198983"/>
    </source>
</evidence>
<keyword evidence="1" id="KW-1133">Transmembrane helix</keyword>
<proteinExistence type="predicted"/>
<organism evidence="2 3">
    <name type="scientific">Actinopolymorpha singaporensis</name>
    <dbReference type="NCBI Taxonomy" id="117157"/>
    <lineage>
        <taxon>Bacteria</taxon>
        <taxon>Bacillati</taxon>
        <taxon>Actinomycetota</taxon>
        <taxon>Actinomycetes</taxon>
        <taxon>Propionibacteriales</taxon>
        <taxon>Actinopolymorphaceae</taxon>
        <taxon>Actinopolymorpha</taxon>
    </lineage>
</organism>
<keyword evidence="1" id="KW-0472">Membrane</keyword>
<dbReference type="Proteomes" id="UP000198983">
    <property type="component" value="Chromosome I"/>
</dbReference>
<accession>A0A1H1X2W0</accession>
<protein>
    <submittedName>
        <fullName evidence="2">Uncharacterized protein</fullName>
    </submittedName>
</protein>